<proteinExistence type="predicted"/>
<name>A0A1Y1WX28_9FUNG</name>
<dbReference type="AlphaFoldDB" id="A0A1Y1WX28"/>
<gene>
    <name evidence="1" type="ORF">BCR32DRAFT_302141</name>
</gene>
<dbReference type="Proteomes" id="UP000193944">
    <property type="component" value="Unassembled WGS sequence"/>
</dbReference>
<evidence type="ECO:0000313" key="2">
    <source>
        <dbReference type="Proteomes" id="UP000193944"/>
    </source>
</evidence>
<evidence type="ECO:0000313" key="1">
    <source>
        <dbReference type="EMBL" id="ORX78002.1"/>
    </source>
</evidence>
<dbReference type="EMBL" id="MCFG01000226">
    <property type="protein sequence ID" value="ORX78002.1"/>
    <property type="molecule type" value="Genomic_DNA"/>
</dbReference>
<feature type="non-terminal residue" evidence="1">
    <location>
        <position position="161"/>
    </location>
</feature>
<reference evidence="1 2" key="1">
    <citation type="submission" date="2016-08" db="EMBL/GenBank/DDBJ databases">
        <title>A Parts List for Fungal Cellulosomes Revealed by Comparative Genomics.</title>
        <authorList>
            <consortium name="DOE Joint Genome Institute"/>
            <person name="Haitjema C.H."/>
            <person name="Gilmore S.P."/>
            <person name="Henske J.K."/>
            <person name="Solomon K.V."/>
            <person name="De Groot R."/>
            <person name="Kuo A."/>
            <person name="Mondo S.J."/>
            <person name="Salamov A.A."/>
            <person name="Labutti K."/>
            <person name="Zhao Z."/>
            <person name="Chiniquy J."/>
            <person name="Barry K."/>
            <person name="Brewer H.M."/>
            <person name="Purvine S.O."/>
            <person name="Wright A.T."/>
            <person name="Boxma B."/>
            <person name="Van Alen T."/>
            <person name="Hackstein J.H."/>
            <person name="Baker S.E."/>
            <person name="Grigoriev I.V."/>
            <person name="O'Malley M.A."/>
        </authorList>
    </citation>
    <scope>NUCLEOTIDE SEQUENCE [LARGE SCALE GENOMIC DNA]</scope>
    <source>
        <strain evidence="1 2">S4</strain>
    </source>
</reference>
<accession>A0A1Y1WX28</accession>
<reference evidence="1 2" key="2">
    <citation type="submission" date="2016-08" db="EMBL/GenBank/DDBJ databases">
        <title>Pervasive Adenine N6-methylation of Active Genes in Fungi.</title>
        <authorList>
            <consortium name="DOE Joint Genome Institute"/>
            <person name="Mondo S.J."/>
            <person name="Dannebaum R.O."/>
            <person name="Kuo R.C."/>
            <person name="Labutti K."/>
            <person name="Haridas S."/>
            <person name="Kuo A."/>
            <person name="Salamov A."/>
            <person name="Ahrendt S.R."/>
            <person name="Lipzen A."/>
            <person name="Sullivan W."/>
            <person name="Andreopoulos W.B."/>
            <person name="Clum A."/>
            <person name="Lindquist E."/>
            <person name="Daum C."/>
            <person name="Ramamoorthy G.K."/>
            <person name="Gryganskyi A."/>
            <person name="Culley D."/>
            <person name="Magnuson J.K."/>
            <person name="James T.Y."/>
            <person name="O'Malley M.A."/>
            <person name="Stajich J.E."/>
            <person name="Spatafora J.W."/>
            <person name="Visel A."/>
            <person name="Grigoriev I.V."/>
        </authorList>
    </citation>
    <scope>NUCLEOTIDE SEQUENCE [LARGE SCALE GENOMIC DNA]</scope>
    <source>
        <strain evidence="1 2">S4</strain>
    </source>
</reference>
<protein>
    <submittedName>
        <fullName evidence="1">Uncharacterized protein</fullName>
    </submittedName>
</protein>
<sequence>MRRIRKDIFTIGITTVRKYDRPTIYGTFISENLYTIGNEIIKLNMDRLNVEATNNALIRNGITDGELFIVKRHLKSREFRGFMSDEEPKFISSKKLKNSINSKSFEFKPEIIPLEKISSEAYVNRVNLNTFSDDEANNYINLFTARLGEEMFTVTDAGYCG</sequence>
<organism evidence="1 2">
    <name type="scientific">Anaeromyces robustus</name>
    <dbReference type="NCBI Taxonomy" id="1754192"/>
    <lineage>
        <taxon>Eukaryota</taxon>
        <taxon>Fungi</taxon>
        <taxon>Fungi incertae sedis</taxon>
        <taxon>Chytridiomycota</taxon>
        <taxon>Chytridiomycota incertae sedis</taxon>
        <taxon>Neocallimastigomycetes</taxon>
        <taxon>Neocallimastigales</taxon>
        <taxon>Neocallimastigaceae</taxon>
        <taxon>Anaeromyces</taxon>
    </lineage>
</organism>
<comment type="caution">
    <text evidence="1">The sequence shown here is derived from an EMBL/GenBank/DDBJ whole genome shotgun (WGS) entry which is preliminary data.</text>
</comment>
<keyword evidence="2" id="KW-1185">Reference proteome</keyword>